<dbReference type="Gene3D" id="1.10.10.60">
    <property type="entry name" value="Homeodomain-like"/>
    <property type="match status" value="1"/>
</dbReference>
<proteinExistence type="inferred from homology"/>
<keyword evidence="7" id="KW-0862">Zinc</keyword>
<keyword evidence="14" id="KW-0539">Nucleus</keyword>
<dbReference type="PROSITE" id="PS51294">
    <property type="entry name" value="HTH_MYB"/>
    <property type="match status" value="1"/>
</dbReference>
<dbReference type="Gene3D" id="1.10.10.10">
    <property type="entry name" value="Winged helix-like DNA-binding domain superfamily/Winged helix DNA-binding domain"/>
    <property type="match status" value="1"/>
</dbReference>
<gene>
    <name evidence="23" type="primary">MYSM1</name>
</gene>
<dbReference type="SMART" id="SM00232">
    <property type="entry name" value="JAB_MPN"/>
    <property type="match status" value="1"/>
</dbReference>
<dbReference type="EMBL" id="AGTP01042818">
    <property type="status" value="NOT_ANNOTATED_CDS"/>
    <property type="molecule type" value="Genomic_DNA"/>
</dbReference>
<dbReference type="GeneID" id="101954998"/>
<evidence type="ECO:0000256" key="12">
    <source>
        <dbReference type="ARBA" id="ARBA00023159"/>
    </source>
</evidence>
<feature type="domain" description="Myb-like" evidence="18">
    <location>
        <begin position="106"/>
        <end position="156"/>
    </location>
</feature>
<dbReference type="PROSITE" id="PS50090">
    <property type="entry name" value="MYB_LIKE"/>
    <property type="match status" value="1"/>
</dbReference>
<evidence type="ECO:0000256" key="1">
    <source>
        <dbReference type="ARBA" id="ARBA00004123"/>
    </source>
</evidence>
<reference evidence="23" key="2">
    <citation type="submission" date="2025-08" db="UniProtKB">
        <authorList>
            <consortium name="Ensembl"/>
        </authorList>
    </citation>
    <scope>IDENTIFICATION</scope>
</reference>
<reference evidence="24" key="1">
    <citation type="submission" date="2011-11" db="EMBL/GenBank/DDBJ databases">
        <title>The Draft Genome of Spermophilus tridecemlineatus.</title>
        <authorList>
            <consortium name="The Broad Institute Genome Assembly &amp; Analysis Group"/>
            <consortium name="Computational R&amp;D Group"/>
            <consortium name="and Sequencing Platform"/>
            <person name="Di Palma F."/>
            <person name="Alfoldi J."/>
            <person name="Johnson J."/>
            <person name="Berlin A."/>
            <person name="Gnerre S."/>
            <person name="Jaffe D."/>
            <person name="MacCallum I."/>
            <person name="Young S."/>
            <person name="Walker B.J."/>
            <person name="Lindblad-Toh K."/>
        </authorList>
    </citation>
    <scope>NUCLEOTIDE SEQUENCE [LARGE SCALE GENOMIC DNA]</scope>
</reference>
<evidence type="ECO:0000313" key="24">
    <source>
        <dbReference type="Proteomes" id="UP000005215"/>
    </source>
</evidence>
<evidence type="ECO:0000256" key="8">
    <source>
        <dbReference type="ARBA" id="ARBA00022853"/>
    </source>
</evidence>
<evidence type="ECO:0000256" key="9">
    <source>
        <dbReference type="ARBA" id="ARBA00023015"/>
    </source>
</evidence>
<dbReference type="FunFam" id="3.40.140.10:FF:000018">
    <property type="entry name" value="histone H2A deubiquitinase MYSM1 isoform X2"/>
    <property type="match status" value="1"/>
</dbReference>
<comment type="subcellular location">
    <subcellularLocation>
        <location evidence="1">Nucleus</location>
    </subcellularLocation>
</comment>
<dbReference type="InterPro" id="IPR001005">
    <property type="entry name" value="SANT/Myb"/>
</dbReference>
<evidence type="ECO:0000256" key="2">
    <source>
        <dbReference type="ARBA" id="ARBA00007194"/>
    </source>
</evidence>
<dbReference type="SUPFAM" id="SSF46689">
    <property type="entry name" value="Homeodomain-like"/>
    <property type="match status" value="2"/>
</dbReference>
<evidence type="ECO:0000256" key="13">
    <source>
        <dbReference type="ARBA" id="ARBA00023163"/>
    </source>
</evidence>
<evidence type="ECO:0000256" key="7">
    <source>
        <dbReference type="ARBA" id="ARBA00022833"/>
    </source>
</evidence>
<feature type="domain" description="SANT" evidence="21">
    <location>
        <begin position="109"/>
        <end position="160"/>
    </location>
</feature>
<dbReference type="CDD" id="cd00167">
    <property type="entry name" value="SANT"/>
    <property type="match status" value="1"/>
</dbReference>
<dbReference type="eggNOG" id="KOG1555">
    <property type="taxonomic scope" value="Eukaryota"/>
</dbReference>
<dbReference type="GO" id="GO:0006325">
    <property type="term" value="P:chromatin organization"/>
    <property type="evidence" value="ECO:0007669"/>
    <property type="project" value="UniProtKB-KW"/>
</dbReference>
<reference evidence="23" key="3">
    <citation type="submission" date="2025-09" db="UniProtKB">
        <authorList>
            <consortium name="Ensembl"/>
        </authorList>
    </citation>
    <scope>IDENTIFICATION</scope>
</reference>
<feature type="domain" description="SWIRM" evidence="20">
    <location>
        <begin position="363"/>
        <end position="461"/>
    </location>
</feature>
<keyword evidence="5" id="KW-0833">Ubl conjugation pathway</keyword>
<sequence length="818" mass="94006">MMAAEEADVDIEGDVVAAAAAAPPGNDENKASLLQDHYLDSSWRNENGLIPWTLDSTISEENRAVIEKMLLEEEYYLSKKSLPGKFWLDKKEDNKKQINRVHSPTKPASYSVKWTIEEKELFEQGLAKFGRRWTKIAKLIGSRSVLQVKSYARQYFKNKVKWSPEKETPNQKSSSDHQVKNEDKGTKAWTPSCLRGRADPNLNAVKIEKLSDDEEVDITDEVDEWASQTSHKNCSSGLLLDIPNSKTHESRQEIRSQEILFCRSSREYLQNIKQDEMKTLSSSEITSWTKKQSNNENDSAEVNDQKCNKLIKNGDKQGGNGIDDSRQCPSPEPCEIQKDFSDNEMLFHSSCQMVEESHEEEELKPPEQEVEIDRNIIQEEEKQAIPEFFEGRQAKTPERYLKIRNYILDQWEICKPKYLNKTSVRPGLKNCGDVNCIGRIHTYLELIGAINFGCEQAVYNRPQPVDKVRIRDRKDAVEAYQLAQRLQSMRTRRRRVRDPWGNWCDAKDLEGQTFEHLSAEELAKRREEERGKPVKPSKVSRPTKSSFDPFQLIPCNFFSEEKQEPFQVKVASEALLIMDLHAHVSMAEVIGLLGGRYSEVNKIVEVCAAEPCNSLSTGLQCEMDPVSQTQASETLAVRGYSVIGWYHSHPAFDPNPSLRDIDTQAKYQSYFSRGGAKFIGMIVSPYNRNNPLPYSQITCLVISEEISPDGSYRLPYKFEVQQMLEEPRWGLVFEKTRWIIEKYRLSPSSVPMDKIFRRDSDLTCLQKLLECLRKTLSKVTNCFIAEEFLTQIENLFLSNYKSKQENEVAEDTAKQLLM</sequence>
<dbReference type="Gene3D" id="3.40.140.10">
    <property type="entry name" value="Cytidine Deaminase, domain 2"/>
    <property type="match status" value="1"/>
</dbReference>
<dbReference type="FunFam" id="1.10.10.60:FF:000151">
    <property type="entry name" value="histone H2A deubiquitinase MYSM1 isoform X2"/>
    <property type="match status" value="1"/>
</dbReference>
<dbReference type="GO" id="GO:0006508">
    <property type="term" value="P:proteolysis"/>
    <property type="evidence" value="ECO:0007669"/>
    <property type="project" value="UniProtKB-KW"/>
</dbReference>
<evidence type="ECO:0000256" key="5">
    <source>
        <dbReference type="ARBA" id="ARBA00022786"/>
    </source>
</evidence>
<keyword evidence="13" id="KW-0804">Transcription</keyword>
<evidence type="ECO:0000256" key="17">
    <source>
        <dbReference type="SAM" id="MobiDB-lite"/>
    </source>
</evidence>
<dbReference type="Ensembl" id="ENSSTOT00000029219.2">
    <property type="protein sequence ID" value="ENSSTOP00000016284.2"/>
    <property type="gene ID" value="ENSSTOG00000024678.2"/>
</dbReference>
<dbReference type="RefSeq" id="XP_021582497.1">
    <property type="nucleotide sequence ID" value="XM_021726822.2"/>
</dbReference>
<evidence type="ECO:0000259" key="22">
    <source>
        <dbReference type="PROSITE" id="PS51294"/>
    </source>
</evidence>
<feature type="domain" description="MPN" evidence="19">
    <location>
        <begin position="568"/>
        <end position="700"/>
    </location>
</feature>
<dbReference type="GO" id="GO:0046872">
    <property type="term" value="F:metal ion binding"/>
    <property type="evidence" value="ECO:0007669"/>
    <property type="project" value="UniProtKB-KW"/>
</dbReference>
<keyword evidence="11" id="KW-0238">DNA-binding</keyword>
<feature type="compositionally biased region" description="Basic and acidic residues" evidence="17">
    <location>
        <begin position="523"/>
        <end position="532"/>
    </location>
</feature>
<protein>
    <recommendedName>
        <fullName evidence="16">Deubiquitinase MYSM1</fullName>
    </recommendedName>
    <alternativeName>
        <fullName evidence="15">Myb-like, SWIRM and MPN domain-containing protein 1</fullName>
    </alternativeName>
</protein>
<dbReference type="InterPro" id="IPR017884">
    <property type="entry name" value="SANT_dom"/>
</dbReference>
<feature type="compositionally biased region" description="Basic and acidic residues" evidence="17">
    <location>
        <begin position="163"/>
        <end position="186"/>
    </location>
</feature>
<dbReference type="EMBL" id="AGTP01042817">
    <property type="status" value="NOT_ANNOTATED_CDS"/>
    <property type="molecule type" value="Genomic_DNA"/>
</dbReference>
<dbReference type="GO" id="GO:0003677">
    <property type="term" value="F:DNA binding"/>
    <property type="evidence" value="ECO:0007669"/>
    <property type="project" value="UniProtKB-KW"/>
</dbReference>
<dbReference type="SMART" id="SM00717">
    <property type="entry name" value="SANT"/>
    <property type="match status" value="1"/>
</dbReference>
<evidence type="ECO:0000313" key="23">
    <source>
        <dbReference type="Ensembl" id="ENSSTOP00000016284.2"/>
    </source>
</evidence>
<evidence type="ECO:0000259" key="20">
    <source>
        <dbReference type="PROSITE" id="PS50934"/>
    </source>
</evidence>
<keyword evidence="10" id="KW-0482">Metalloprotease</keyword>
<dbReference type="Pfam" id="PF01398">
    <property type="entry name" value="JAB"/>
    <property type="match status" value="1"/>
</dbReference>
<dbReference type="GO" id="GO:0005634">
    <property type="term" value="C:nucleus"/>
    <property type="evidence" value="ECO:0007669"/>
    <property type="project" value="UniProtKB-SubCell"/>
</dbReference>
<dbReference type="InterPro" id="IPR009057">
    <property type="entry name" value="Homeodomain-like_sf"/>
</dbReference>
<feature type="region of interest" description="Disordered" evidence="17">
    <location>
        <begin position="163"/>
        <end position="193"/>
    </location>
</feature>
<dbReference type="InterPro" id="IPR000555">
    <property type="entry name" value="JAMM/MPN+_dom"/>
</dbReference>
<keyword evidence="12" id="KW-0010">Activator</keyword>
<dbReference type="InterPro" id="IPR050242">
    <property type="entry name" value="JAMM_MPN+_peptidase_M67A"/>
</dbReference>
<keyword evidence="24" id="KW-1185">Reference proteome</keyword>
<keyword evidence="6" id="KW-0378">Hydrolase</keyword>
<evidence type="ECO:0000256" key="11">
    <source>
        <dbReference type="ARBA" id="ARBA00023125"/>
    </source>
</evidence>
<dbReference type="InterPro" id="IPR037518">
    <property type="entry name" value="MPN"/>
</dbReference>
<keyword evidence="3" id="KW-0645">Protease</keyword>
<evidence type="ECO:0000256" key="15">
    <source>
        <dbReference type="ARBA" id="ARBA00032256"/>
    </source>
</evidence>
<feature type="region of interest" description="Disordered" evidence="17">
    <location>
        <begin position="285"/>
        <end position="305"/>
    </location>
</feature>
<dbReference type="GeneTree" id="ENSGT00940000157721"/>
<evidence type="ECO:0000259" key="19">
    <source>
        <dbReference type="PROSITE" id="PS50249"/>
    </source>
</evidence>
<dbReference type="Pfam" id="PF00249">
    <property type="entry name" value="Myb_DNA-binding"/>
    <property type="match status" value="1"/>
</dbReference>
<dbReference type="FunFam" id="1.10.10.10:FF:000193">
    <property type="entry name" value="histone H2A deubiquitinase MYSM1 isoform X1"/>
    <property type="match status" value="1"/>
</dbReference>
<dbReference type="CDD" id="cd08067">
    <property type="entry name" value="MPN_2A_DUB"/>
    <property type="match status" value="1"/>
</dbReference>
<dbReference type="SUPFAM" id="SSF102712">
    <property type="entry name" value="JAB1/MPN domain"/>
    <property type="match status" value="1"/>
</dbReference>
<name>I3MVY9_ICTTR</name>
<feature type="region of interest" description="Disordered" evidence="17">
    <location>
        <begin position="523"/>
        <end position="545"/>
    </location>
</feature>
<accession>I3MVY9</accession>
<dbReference type="InterPro" id="IPR017930">
    <property type="entry name" value="Myb_dom"/>
</dbReference>
<dbReference type="HOGENOM" id="CLU_018854_0_0_1"/>
<evidence type="ECO:0000256" key="10">
    <source>
        <dbReference type="ARBA" id="ARBA00023049"/>
    </source>
</evidence>
<keyword evidence="9" id="KW-0805">Transcription regulation</keyword>
<dbReference type="AlphaFoldDB" id="I3MVY9"/>
<dbReference type="PROSITE" id="PS50934">
    <property type="entry name" value="SWIRM"/>
    <property type="match status" value="1"/>
</dbReference>
<evidence type="ECO:0000256" key="16">
    <source>
        <dbReference type="ARBA" id="ARBA00070383"/>
    </source>
</evidence>
<evidence type="ECO:0000256" key="4">
    <source>
        <dbReference type="ARBA" id="ARBA00022723"/>
    </source>
</evidence>
<feature type="region of interest" description="Disordered" evidence="17">
    <location>
        <begin position="310"/>
        <end position="329"/>
    </location>
</feature>
<dbReference type="PANTHER" id="PTHR10410">
    <property type="entry name" value="EUKARYOTIC TRANSLATION INITIATION FACTOR 3 -RELATED"/>
    <property type="match status" value="1"/>
</dbReference>
<evidence type="ECO:0000256" key="3">
    <source>
        <dbReference type="ARBA" id="ARBA00022670"/>
    </source>
</evidence>
<keyword evidence="8" id="KW-0156">Chromatin regulator</keyword>
<dbReference type="PROSITE" id="PS51293">
    <property type="entry name" value="SANT"/>
    <property type="match status" value="1"/>
</dbReference>
<feature type="domain" description="HTH myb-type" evidence="22">
    <location>
        <begin position="113"/>
        <end position="160"/>
    </location>
</feature>
<evidence type="ECO:0000256" key="6">
    <source>
        <dbReference type="ARBA" id="ARBA00022801"/>
    </source>
</evidence>
<feature type="compositionally biased region" description="Polar residues" evidence="17">
    <location>
        <begin position="285"/>
        <end position="302"/>
    </location>
</feature>
<evidence type="ECO:0000259" key="21">
    <source>
        <dbReference type="PROSITE" id="PS51293"/>
    </source>
</evidence>
<dbReference type="InterPro" id="IPR007526">
    <property type="entry name" value="SWIRM"/>
</dbReference>
<dbReference type="PROSITE" id="PS50249">
    <property type="entry name" value="MPN"/>
    <property type="match status" value="1"/>
</dbReference>
<organism evidence="23 24">
    <name type="scientific">Ictidomys tridecemlineatus</name>
    <name type="common">Thirteen-lined ground squirrel</name>
    <name type="synonym">Spermophilus tridecemlineatus</name>
    <dbReference type="NCBI Taxonomy" id="43179"/>
    <lineage>
        <taxon>Eukaryota</taxon>
        <taxon>Metazoa</taxon>
        <taxon>Chordata</taxon>
        <taxon>Craniata</taxon>
        <taxon>Vertebrata</taxon>
        <taxon>Euteleostomi</taxon>
        <taxon>Mammalia</taxon>
        <taxon>Eutheria</taxon>
        <taxon>Euarchontoglires</taxon>
        <taxon>Glires</taxon>
        <taxon>Rodentia</taxon>
        <taxon>Sciuromorpha</taxon>
        <taxon>Sciuridae</taxon>
        <taxon>Xerinae</taxon>
        <taxon>Marmotini</taxon>
        <taxon>Ictidomys</taxon>
    </lineage>
</organism>
<keyword evidence="4" id="KW-0479">Metal-binding</keyword>
<dbReference type="Pfam" id="PF04433">
    <property type="entry name" value="SWIRM"/>
    <property type="match status" value="1"/>
</dbReference>
<evidence type="ECO:0000259" key="18">
    <source>
        <dbReference type="PROSITE" id="PS50090"/>
    </source>
</evidence>
<dbReference type="Proteomes" id="UP000005215">
    <property type="component" value="Unassembled WGS sequence"/>
</dbReference>
<evidence type="ECO:0000256" key="14">
    <source>
        <dbReference type="ARBA" id="ARBA00023242"/>
    </source>
</evidence>
<dbReference type="eggNOG" id="KOG1279">
    <property type="taxonomic scope" value="Eukaryota"/>
</dbReference>
<dbReference type="GO" id="GO:0008237">
    <property type="term" value="F:metallopeptidase activity"/>
    <property type="evidence" value="ECO:0007669"/>
    <property type="project" value="UniProtKB-KW"/>
</dbReference>
<comment type="similarity">
    <text evidence="2">Belongs to the peptidase M67A family. MYSM1 subfamily.</text>
</comment>
<dbReference type="InterPro" id="IPR036388">
    <property type="entry name" value="WH-like_DNA-bd_sf"/>
</dbReference>